<organism evidence="1 2">
    <name type="scientific">Clostridium ganghwense</name>
    <dbReference type="NCBI Taxonomy" id="312089"/>
    <lineage>
        <taxon>Bacteria</taxon>
        <taxon>Bacillati</taxon>
        <taxon>Bacillota</taxon>
        <taxon>Clostridia</taxon>
        <taxon>Eubacteriales</taxon>
        <taxon>Clostridiaceae</taxon>
        <taxon>Clostridium</taxon>
    </lineage>
</organism>
<sequence length="49" mass="5518">MSNIIHITTTLNINEVNKKEVKELAERLELIGAVDKNALEQIRQAVDCV</sequence>
<evidence type="ECO:0000313" key="1">
    <source>
        <dbReference type="EMBL" id="MCY6369186.1"/>
    </source>
</evidence>
<name>A0ABT4CJG5_9CLOT</name>
<dbReference type="RefSeq" id="WP_268047505.1">
    <property type="nucleotide sequence ID" value="NZ_JAPQES010000001.1"/>
</dbReference>
<evidence type="ECO:0000313" key="2">
    <source>
        <dbReference type="Proteomes" id="UP001079657"/>
    </source>
</evidence>
<dbReference type="EMBL" id="JAPQES010000001">
    <property type="protein sequence ID" value="MCY6369186.1"/>
    <property type="molecule type" value="Genomic_DNA"/>
</dbReference>
<accession>A0ABT4CJG5</accession>
<comment type="caution">
    <text evidence="1">The sequence shown here is derived from an EMBL/GenBank/DDBJ whole genome shotgun (WGS) entry which is preliminary data.</text>
</comment>
<proteinExistence type="predicted"/>
<keyword evidence="2" id="KW-1185">Reference proteome</keyword>
<gene>
    <name evidence="1" type="ORF">OXH55_00830</name>
</gene>
<dbReference type="Proteomes" id="UP001079657">
    <property type="component" value="Unassembled WGS sequence"/>
</dbReference>
<reference evidence="1" key="1">
    <citation type="submission" date="2022-12" db="EMBL/GenBank/DDBJ databases">
        <authorList>
            <person name="Wang J."/>
        </authorList>
    </citation>
    <scope>NUCLEOTIDE SEQUENCE</scope>
    <source>
        <strain evidence="1">HY-42-06</strain>
    </source>
</reference>
<protein>
    <submittedName>
        <fullName evidence="1">Uncharacterized protein</fullName>
    </submittedName>
</protein>